<dbReference type="Gene3D" id="3.10.450.50">
    <property type="match status" value="1"/>
</dbReference>
<name>A0A562L8E8_9GAMM</name>
<dbReference type="EMBL" id="VLKN01000003">
    <property type="protein sequence ID" value="TWI03806.1"/>
    <property type="molecule type" value="Genomic_DNA"/>
</dbReference>
<sequence length="160" mass="17762">MTLMSRSPSTAPKPFVQAHLRMLISTLVIAFLVAGCARAPPEQALRQSLAELQEGIEARDADMFERYLAEDFVGPDGVDRDGVRRLAALQWMRHRAVGLNFGPLDVKISDRHATVRFTAAATGGSTRMLPDTAQVYEVETGWRLHDDAWLMTSAAWKPKL</sequence>
<dbReference type="SUPFAM" id="SSF54427">
    <property type="entry name" value="NTF2-like"/>
    <property type="match status" value="1"/>
</dbReference>
<dbReference type="AlphaFoldDB" id="A0A562L8E8"/>
<dbReference type="Proteomes" id="UP000315167">
    <property type="component" value="Unassembled WGS sequence"/>
</dbReference>
<gene>
    <name evidence="1" type="ORF">IP90_01622</name>
</gene>
<evidence type="ECO:0000313" key="2">
    <source>
        <dbReference type="Proteomes" id="UP000315167"/>
    </source>
</evidence>
<evidence type="ECO:0000313" key="1">
    <source>
        <dbReference type="EMBL" id="TWI03806.1"/>
    </source>
</evidence>
<organism evidence="1 2">
    <name type="scientific">Luteimonas cucumeris</name>
    <dbReference type="NCBI Taxonomy" id="985012"/>
    <lineage>
        <taxon>Bacteria</taxon>
        <taxon>Pseudomonadati</taxon>
        <taxon>Pseudomonadota</taxon>
        <taxon>Gammaproteobacteria</taxon>
        <taxon>Lysobacterales</taxon>
        <taxon>Lysobacteraceae</taxon>
        <taxon>Luteimonas</taxon>
    </lineage>
</organism>
<keyword evidence="2" id="KW-1185">Reference proteome</keyword>
<accession>A0A562L8E8</accession>
<comment type="caution">
    <text evidence="1">The sequence shown here is derived from an EMBL/GenBank/DDBJ whole genome shotgun (WGS) entry which is preliminary data.</text>
</comment>
<dbReference type="InterPro" id="IPR032710">
    <property type="entry name" value="NTF2-like_dom_sf"/>
</dbReference>
<protein>
    <submittedName>
        <fullName evidence="1">Uncharacterized protein DUF4440</fullName>
    </submittedName>
</protein>
<proteinExistence type="predicted"/>
<reference evidence="1 2" key="1">
    <citation type="journal article" date="2015" name="Stand. Genomic Sci.">
        <title>Genomic Encyclopedia of Bacterial and Archaeal Type Strains, Phase III: the genomes of soil and plant-associated and newly described type strains.</title>
        <authorList>
            <person name="Whitman W.B."/>
            <person name="Woyke T."/>
            <person name="Klenk H.P."/>
            <person name="Zhou Y."/>
            <person name="Lilburn T.G."/>
            <person name="Beck B.J."/>
            <person name="De Vos P."/>
            <person name="Vandamme P."/>
            <person name="Eisen J.A."/>
            <person name="Garrity G."/>
            <person name="Hugenholtz P."/>
            <person name="Kyrpides N.C."/>
        </authorList>
    </citation>
    <scope>NUCLEOTIDE SEQUENCE [LARGE SCALE GENOMIC DNA]</scope>
    <source>
        <strain evidence="1 2">CGMCC 1.10821</strain>
    </source>
</reference>